<dbReference type="Pfam" id="PF13396">
    <property type="entry name" value="PLDc_N"/>
    <property type="match status" value="1"/>
</dbReference>
<comment type="subcellular location">
    <subcellularLocation>
        <location evidence="1">Cell membrane</location>
        <topology evidence="1">Multi-pass membrane protein</topology>
    </subcellularLocation>
</comment>
<evidence type="ECO:0000256" key="2">
    <source>
        <dbReference type="ARBA" id="ARBA00022475"/>
    </source>
</evidence>
<evidence type="ECO:0000256" key="3">
    <source>
        <dbReference type="ARBA" id="ARBA00022692"/>
    </source>
</evidence>
<feature type="transmembrane region" description="Helical" evidence="6">
    <location>
        <begin position="6"/>
        <end position="25"/>
    </location>
</feature>
<reference evidence="8 9" key="1">
    <citation type="submission" date="2014-12" db="EMBL/GenBank/DDBJ databases">
        <title>Genomes of Geoalkalibacter ferrihydriticus and Geoalkalibacter subterraneus, two haloalkaliphilic metal-reducing members of the Geobacteraceae.</title>
        <authorList>
            <person name="Badalamenti J.P."/>
            <person name="Torres C.I."/>
            <person name="Krajmalnik-Brown R."/>
            <person name="Bond D.R."/>
        </authorList>
    </citation>
    <scope>NUCLEOTIDE SEQUENCE [LARGE SCALE GENOMIC DNA]</scope>
    <source>
        <strain evidence="8 9">DSM 17813</strain>
    </source>
</reference>
<evidence type="ECO:0000256" key="6">
    <source>
        <dbReference type="SAM" id="Phobius"/>
    </source>
</evidence>
<protein>
    <recommendedName>
        <fullName evidence="7">Cardiolipin synthase N-terminal domain-containing protein</fullName>
    </recommendedName>
</protein>
<organism evidence="8 9">
    <name type="scientific">Geoalkalibacter ferrihydriticus DSM 17813</name>
    <dbReference type="NCBI Taxonomy" id="1121915"/>
    <lineage>
        <taxon>Bacteria</taxon>
        <taxon>Pseudomonadati</taxon>
        <taxon>Thermodesulfobacteriota</taxon>
        <taxon>Desulfuromonadia</taxon>
        <taxon>Desulfuromonadales</taxon>
        <taxon>Geoalkalibacteraceae</taxon>
        <taxon>Geoalkalibacter</taxon>
    </lineage>
</organism>
<gene>
    <name evidence="8" type="ORF">GFER_09670</name>
</gene>
<evidence type="ECO:0000313" key="9">
    <source>
        <dbReference type="Proteomes" id="UP000035068"/>
    </source>
</evidence>
<evidence type="ECO:0000256" key="1">
    <source>
        <dbReference type="ARBA" id="ARBA00004651"/>
    </source>
</evidence>
<keyword evidence="2" id="KW-1003">Cell membrane</keyword>
<dbReference type="RefSeq" id="WP_040099516.1">
    <property type="nucleotide sequence ID" value="NZ_JWJD01000003.1"/>
</dbReference>
<feature type="domain" description="Cardiolipin synthase N-terminal" evidence="7">
    <location>
        <begin position="16"/>
        <end position="57"/>
    </location>
</feature>
<keyword evidence="9" id="KW-1185">Reference proteome</keyword>
<comment type="caution">
    <text evidence="8">The sequence shown here is derived from an EMBL/GenBank/DDBJ whole genome shotgun (WGS) entry which is preliminary data.</text>
</comment>
<dbReference type="Proteomes" id="UP000035068">
    <property type="component" value="Unassembled WGS sequence"/>
</dbReference>
<dbReference type="AlphaFoldDB" id="A0A0C2HVB3"/>
<sequence>MGPEIGGILGLVVLVFVAYAIFNVVQSPVGIWSKVGWVLAVILIPVLGVLVWLLFGPRRSNA</sequence>
<evidence type="ECO:0000256" key="4">
    <source>
        <dbReference type="ARBA" id="ARBA00022989"/>
    </source>
</evidence>
<evidence type="ECO:0000256" key="5">
    <source>
        <dbReference type="ARBA" id="ARBA00023136"/>
    </source>
</evidence>
<name>A0A0C2HVB3_9BACT</name>
<dbReference type="InterPro" id="IPR027379">
    <property type="entry name" value="CLS_N"/>
</dbReference>
<dbReference type="EMBL" id="JWJD01000003">
    <property type="protein sequence ID" value="KIH76702.1"/>
    <property type="molecule type" value="Genomic_DNA"/>
</dbReference>
<keyword evidence="3 6" id="KW-0812">Transmembrane</keyword>
<proteinExistence type="predicted"/>
<accession>A0A0C2HVB3</accession>
<keyword evidence="5 6" id="KW-0472">Membrane</keyword>
<feature type="transmembrane region" description="Helical" evidence="6">
    <location>
        <begin position="37"/>
        <end position="55"/>
    </location>
</feature>
<keyword evidence="4 6" id="KW-1133">Transmembrane helix</keyword>
<dbReference type="GO" id="GO:0005886">
    <property type="term" value="C:plasma membrane"/>
    <property type="evidence" value="ECO:0007669"/>
    <property type="project" value="UniProtKB-SubCell"/>
</dbReference>
<evidence type="ECO:0000259" key="7">
    <source>
        <dbReference type="Pfam" id="PF13396"/>
    </source>
</evidence>
<evidence type="ECO:0000313" key="8">
    <source>
        <dbReference type="EMBL" id="KIH76702.1"/>
    </source>
</evidence>